<dbReference type="Pfam" id="PF21982">
    <property type="entry name" value="RecX_HTH1"/>
    <property type="match status" value="1"/>
</dbReference>
<dbReference type="Pfam" id="PF02631">
    <property type="entry name" value="RecX_HTH2"/>
    <property type="match status" value="1"/>
</dbReference>
<proteinExistence type="inferred from homology"/>
<dbReference type="GO" id="GO:0005737">
    <property type="term" value="C:cytoplasm"/>
    <property type="evidence" value="ECO:0007669"/>
    <property type="project" value="UniProtKB-SubCell"/>
</dbReference>
<comment type="function">
    <text evidence="5">Modulates RecA activity.</text>
</comment>
<evidence type="ECO:0000313" key="9">
    <source>
        <dbReference type="EMBL" id="MBB3330668.1"/>
    </source>
</evidence>
<evidence type="ECO:0000256" key="1">
    <source>
        <dbReference type="ARBA" id="ARBA00004496"/>
    </source>
</evidence>
<feature type="domain" description="RecX second three-helical" evidence="6">
    <location>
        <begin position="58"/>
        <end position="98"/>
    </location>
</feature>
<feature type="domain" description="RecX third three-helical" evidence="7">
    <location>
        <begin position="115"/>
        <end position="156"/>
    </location>
</feature>
<dbReference type="Pfam" id="PF21981">
    <property type="entry name" value="RecX_HTH3"/>
    <property type="match status" value="1"/>
</dbReference>
<dbReference type="GO" id="GO:0006282">
    <property type="term" value="P:regulation of DNA repair"/>
    <property type="evidence" value="ECO:0007669"/>
    <property type="project" value="UniProtKB-UniRule"/>
</dbReference>
<keyword evidence="4 5" id="KW-0963">Cytoplasm</keyword>
<dbReference type="InterPro" id="IPR036388">
    <property type="entry name" value="WH-like_DNA-bd_sf"/>
</dbReference>
<dbReference type="InterPro" id="IPR053924">
    <property type="entry name" value="RecX_HTH_2nd"/>
</dbReference>
<dbReference type="RefSeq" id="WP_183330777.1">
    <property type="nucleotide sequence ID" value="NZ_JACHZF010000009.1"/>
</dbReference>
<reference evidence="9 10" key="1">
    <citation type="submission" date="2020-08" db="EMBL/GenBank/DDBJ databases">
        <title>Genomic Encyclopedia of Archaeal and Bacterial Type Strains, Phase II (KMG-II): from individual species to whole genera.</title>
        <authorList>
            <person name="Goeker M."/>
        </authorList>
    </citation>
    <scope>NUCLEOTIDE SEQUENCE [LARGE SCALE GENOMIC DNA]</scope>
    <source>
        <strain evidence="9 10">5AG</strain>
    </source>
</reference>
<gene>
    <name evidence="5" type="primary">recX</name>
    <name evidence="9" type="ORF">BDK63_001536</name>
</gene>
<dbReference type="AlphaFoldDB" id="A0A7W5PAG5"/>
<organism evidence="9 10">
    <name type="scientific">Halomonas campaniensis</name>
    <dbReference type="NCBI Taxonomy" id="213554"/>
    <lineage>
        <taxon>Bacteria</taxon>
        <taxon>Pseudomonadati</taxon>
        <taxon>Pseudomonadota</taxon>
        <taxon>Gammaproteobacteria</taxon>
        <taxon>Oceanospirillales</taxon>
        <taxon>Halomonadaceae</taxon>
        <taxon>Halomonas</taxon>
    </lineage>
</organism>
<keyword evidence="10" id="KW-1185">Reference proteome</keyword>
<accession>A0A7W5PAG5</accession>
<feature type="domain" description="RecX first three-helical" evidence="8">
    <location>
        <begin position="13"/>
        <end position="49"/>
    </location>
</feature>
<evidence type="ECO:0000259" key="8">
    <source>
        <dbReference type="Pfam" id="PF21982"/>
    </source>
</evidence>
<sequence>MFDRVANHDATPRDDAIRLLARREYSRAELAARLAARGHEAAAIAECLDALADQGLQSDARFAEGFLRSRLLRGQGPLKIRAELERRGIDRELIRAALDEAAAAPEAAGEADWHALACETLARRFSGPGDTPRERARRERFLAGRGFDFEQVRHALDHAWDSAPDLG</sequence>
<dbReference type="InterPro" id="IPR003783">
    <property type="entry name" value="Regulatory_RecX"/>
</dbReference>
<protein>
    <recommendedName>
        <fullName evidence="3 5">Regulatory protein RecX</fullName>
    </recommendedName>
</protein>
<dbReference type="PANTHER" id="PTHR33602">
    <property type="entry name" value="REGULATORY PROTEIN RECX FAMILY PROTEIN"/>
    <property type="match status" value="1"/>
</dbReference>
<evidence type="ECO:0000259" key="7">
    <source>
        <dbReference type="Pfam" id="PF21981"/>
    </source>
</evidence>
<name>A0A7W5PAG5_9GAMM</name>
<comment type="similarity">
    <text evidence="2 5">Belongs to the RecX family.</text>
</comment>
<evidence type="ECO:0000256" key="4">
    <source>
        <dbReference type="ARBA" id="ARBA00022490"/>
    </source>
</evidence>
<dbReference type="PANTHER" id="PTHR33602:SF1">
    <property type="entry name" value="REGULATORY PROTEIN RECX FAMILY PROTEIN"/>
    <property type="match status" value="1"/>
</dbReference>
<dbReference type="Gene3D" id="1.10.10.10">
    <property type="entry name" value="Winged helix-like DNA-binding domain superfamily/Winged helix DNA-binding domain"/>
    <property type="match status" value="3"/>
</dbReference>
<dbReference type="InterPro" id="IPR053925">
    <property type="entry name" value="RecX_HTH_3rd"/>
</dbReference>
<comment type="subcellular location">
    <subcellularLocation>
        <location evidence="1 5">Cytoplasm</location>
    </subcellularLocation>
</comment>
<dbReference type="HAMAP" id="MF_01114">
    <property type="entry name" value="RecX"/>
    <property type="match status" value="1"/>
</dbReference>
<comment type="caution">
    <text evidence="9">The sequence shown here is derived from an EMBL/GenBank/DDBJ whole genome shotgun (WGS) entry which is preliminary data.</text>
</comment>
<dbReference type="InterPro" id="IPR053926">
    <property type="entry name" value="RecX_HTH_1st"/>
</dbReference>
<evidence type="ECO:0000256" key="3">
    <source>
        <dbReference type="ARBA" id="ARBA00018111"/>
    </source>
</evidence>
<dbReference type="Proteomes" id="UP000553442">
    <property type="component" value="Unassembled WGS sequence"/>
</dbReference>
<evidence type="ECO:0000313" key="10">
    <source>
        <dbReference type="Proteomes" id="UP000553442"/>
    </source>
</evidence>
<evidence type="ECO:0000256" key="2">
    <source>
        <dbReference type="ARBA" id="ARBA00009695"/>
    </source>
</evidence>
<dbReference type="EMBL" id="JACHZF010000009">
    <property type="protein sequence ID" value="MBB3330668.1"/>
    <property type="molecule type" value="Genomic_DNA"/>
</dbReference>
<evidence type="ECO:0000259" key="6">
    <source>
        <dbReference type="Pfam" id="PF02631"/>
    </source>
</evidence>
<evidence type="ECO:0000256" key="5">
    <source>
        <dbReference type="HAMAP-Rule" id="MF_01114"/>
    </source>
</evidence>